<organism evidence="2 3">
    <name type="scientific">Cronartium quercuum f. sp. fusiforme G11</name>
    <dbReference type="NCBI Taxonomy" id="708437"/>
    <lineage>
        <taxon>Eukaryota</taxon>
        <taxon>Fungi</taxon>
        <taxon>Dikarya</taxon>
        <taxon>Basidiomycota</taxon>
        <taxon>Pucciniomycotina</taxon>
        <taxon>Pucciniomycetes</taxon>
        <taxon>Pucciniales</taxon>
        <taxon>Coleosporiaceae</taxon>
        <taxon>Cronartium</taxon>
    </lineage>
</organism>
<dbReference type="AlphaFoldDB" id="A0A9P6NKH2"/>
<reference evidence="2" key="1">
    <citation type="submission" date="2013-11" db="EMBL/GenBank/DDBJ databases">
        <title>Genome sequence of the fusiform rust pathogen reveals effectors for host alternation and coevolution with pine.</title>
        <authorList>
            <consortium name="DOE Joint Genome Institute"/>
            <person name="Smith K."/>
            <person name="Pendleton A."/>
            <person name="Kubisiak T."/>
            <person name="Anderson C."/>
            <person name="Salamov A."/>
            <person name="Aerts A."/>
            <person name="Riley R."/>
            <person name="Clum A."/>
            <person name="Lindquist E."/>
            <person name="Ence D."/>
            <person name="Campbell M."/>
            <person name="Kronenberg Z."/>
            <person name="Feau N."/>
            <person name="Dhillon B."/>
            <person name="Hamelin R."/>
            <person name="Burleigh J."/>
            <person name="Smith J."/>
            <person name="Yandell M."/>
            <person name="Nelson C."/>
            <person name="Grigoriev I."/>
            <person name="Davis J."/>
        </authorList>
    </citation>
    <scope>NUCLEOTIDE SEQUENCE</scope>
    <source>
        <strain evidence="2">G11</strain>
    </source>
</reference>
<protein>
    <submittedName>
        <fullName evidence="2">Uncharacterized protein</fullName>
    </submittedName>
</protein>
<feature type="signal peptide" evidence="1">
    <location>
        <begin position="1"/>
        <end position="23"/>
    </location>
</feature>
<proteinExistence type="predicted"/>
<dbReference type="Proteomes" id="UP000886653">
    <property type="component" value="Unassembled WGS sequence"/>
</dbReference>
<name>A0A9P6NKH2_9BASI</name>
<dbReference type="OrthoDB" id="10493222at2759"/>
<dbReference type="EMBL" id="MU167245">
    <property type="protein sequence ID" value="KAG0147643.1"/>
    <property type="molecule type" value="Genomic_DNA"/>
</dbReference>
<evidence type="ECO:0000313" key="3">
    <source>
        <dbReference type="Proteomes" id="UP000886653"/>
    </source>
</evidence>
<accession>A0A9P6NKH2</accession>
<gene>
    <name evidence="2" type="ORF">CROQUDRAFT_714945</name>
</gene>
<evidence type="ECO:0000313" key="2">
    <source>
        <dbReference type="EMBL" id="KAG0147643.1"/>
    </source>
</evidence>
<sequence length="212" mass="23148">MRLPKSVVSFKILVSTLLTIIAAFQVEATWKGSDGTGVRHLQVRNLPSKSNQSLTKTTNSPPPPPIQCGLLFFADALGNGHSVCKNFGGMFYDCLTDSCHVARSENSPTLLGNLIYKNCQSYIGDLGRSGLDTTSVDVVAVHYISYYNVEQLSPPIGAVAEWPERVDVVGYNASLSDREVAYARNYSCPLKVVANTVRPWCFNYSLTNFAAT</sequence>
<evidence type="ECO:0000256" key="1">
    <source>
        <dbReference type="SAM" id="SignalP"/>
    </source>
</evidence>
<feature type="chain" id="PRO_5040207558" evidence="1">
    <location>
        <begin position="24"/>
        <end position="212"/>
    </location>
</feature>
<keyword evidence="3" id="KW-1185">Reference proteome</keyword>
<comment type="caution">
    <text evidence="2">The sequence shown here is derived from an EMBL/GenBank/DDBJ whole genome shotgun (WGS) entry which is preliminary data.</text>
</comment>
<keyword evidence="1" id="KW-0732">Signal</keyword>